<name>C7RH68_ANAPD</name>
<organism evidence="1 2">
    <name type="scientific">Anaerococcus prevotii (strain ATCC 9321 / DSM 20548 / JCM 6508 / NCTC 11806 / PC1)</name>
    <name type="common">Peptostreptococcus prevotii</name>
    <name type="synonym">Peptococcus prevotii</name>
    <dbReference type="NCBI Taxonomy" id="525919"/>
    <lineage>
        <taxon>Bacteria</taxon>
        <taxon>Bacillati</taxon>
        <taxon>Bacillota</taxon>
        <taxon>Tissierellia</taxon>
        <taxon>Tissierellales</taxon>
        <taxon>Peptoniphilaceae</taxon>
        <taxon>Anaerococcus</taxon>
    </lineage>
</organism>
<dbReference type="KEGG" id="apr:Apre_0801"/>
<reference evidence="1 2" key="1">
    <citation type="journal article" date="2009" name="Stand. Genomic Sci.">
        <title>Complete genome sequence of Anaerococcus prevotii type strain (PC1).</title>
        <authorList>
            <person name="Labutti K."/>
            <person name="Pukall R."/>
            <person name="Steenblock K."/>
            <person name="Glavina Del Rio T."/>
            <person name="Tice H."/>
            <person name="Copeland A."/>
            <person name="Cheng J.F."/>
            <person name="Lucas S."/>
            <person name="Chen F."/>
            <person name="Nolan M."/>
            <person name="Bruce D."/>
            <person name="Goodwin L."/>
            <person name="Pitluck S."/>
            <person name="Ivanova N."/>
            <person name="Mavromatis K."/>
            <person name="Ovchinnikova G."/>
            <person name="Pati A."/>
            <person name="Chen A."/>
            <person name="Palaniappan K."/>
            <person name="Land M."/>
            <person name="Hauser L."/>
            <person name="Chang Y.J."/>
            <person name="Jeffries C.D."/>
            <person name="Chain P."/>
            <person name="Saunders E."/>
            <person name="Brettin T."/>
            <person name="Detter J.C."/>
            <person name="Han C."/>
            <person name="Goker M."/>
            <person name="Bristow J."/>
            <person name="Eisen J.A."/>
            <person name="Markowitz V."/>
            <person name="Hugenholtz P."/>
            <person name="Kyrpides N.C."/>
            <person name="Klenk H.P."/>
            <person name="Lapidus A."/>
        </authorList>
    </citation>
    <scope>NUCLEOTIDE SEQUENCE [LARGE SCALE GENOMIC DNA]</scope>
    <source>
        <strain evidence="2">ATCC 9321 / DSM 20548 / JCM 6508 / NCTC 11806 / PC1</strain>
    </source>
</reference>
<protein>
    <submittedName>
        <fullName evidence="1">Uncharacterized protein</fullName>
    </submittedName>
</protein>
<evidence type="ECO:0000313" key="2">
    <source>
        <dbReference type="Proteomes" id="UP000002294"/>
    </source>
</evidence>
<accession>C7RH68</accession>
<evidence type="ECO:0000313" key="1">
    <source>
        <dbReference type="EMBL" id="ACV28829.1"/>
    </source>
</evidence>
<dbReference type="EMBL" id="CP001708">
    <property type="protein sequence ID" value="ACV28829.1"/>
    <property type="molecule type" value="Genomic_DNA"/>
</dbReference>
<gene>
    <name evidence="1" type="ordered locus">Apre_0801</name>
</gene>
<dbReference type="AlphaFoldDB" id="C7RH68"/>
<sequence length="70" mass="8078">MNIIPFKSLSLAGKVEEAKNFDNQFIVNILVLAKRCGKNRKNDENFLILDKELEERARYSYKVLGAIYAN</sequence>
<proteinExistence type="predicted"/>
<dbReference type="HOGENOM" id="CLU_2748925_0_0_9"/>
<dbReference type="Proteomes" id="UP000002294">
    <property type="component" value="Chromosome"/>
</dbReference>
<dbReference type="STRING" id="525919.Apre_0801"/>
<dbReference type="RefSeq" id="WP_015777732.1">
    <property type="nucleotide sequence ID" value="NC_013171.1"/>
</dbReference>
<keyword evidence="2" id="KW-1185">Reference proteome</keyword>